<sequence>MESEQVLWFIFIALFFVLFIASVVRYHANPKVVSQLAIFSFLCGIITVVLAVRHFLHKEDDSTSDFDLQQAWLHDTPLPLLLPPLSLLLFTALFDAQRQFFQFYATVLTNYDRWSALHTNPSHKTNPNLFSSAWRYINLVLALIYCMTVIGVIACQVIFNASSLAVRFWLARAIGTSILAVCVLLNLMSTICTRYKMKHHRHQKKLKKETAELKFTTSVALTTSTPEDRSKRSQLILILSPVLLFVILLALAAQMWFIYWALIHATGTPSIIPPSVFGTLITTGMVIDSVFICLPISIIFIIHVFYIKPYPLLFS</sequence>
<gene>
    <name evidence="2" type="primary">ABSGL_00374.1 scaffold 492</name>
</gene>
<keyword evidence="1" id="KW-0812">Transmembrane</keyword>
<feature type="transmembrane region" description="Helical" evidence="1">
    <location>
        <begin position="280"/>
        <end position="307"/>
    </location>
</feature>
<dbReference type="InParanoid" id="A0A163ISL7"/>
<dbReference type="EMBL" id="LT550136">
    <property type="protein sequence ID" value="SAL95075.1"/>
    <property type="molecule type" value="Genomic_DNA"/>
</dbReference>
<organism evidence="2">
    <name type="scientific">Absidia glauca</name>
    <name type="common">Pin mould</name>
    <dbReference type="NCBI Taxonomy" id="4829"/>
    <lineage>
        <taxon>Eukaryota</taxon>
        <taxon>Fungi</taxon>
        <taxon>Fungi incertae sedis</taxon>
        <taxon>Mucoromycota</taxon>
        <taxon>Mucoromycotina</taxon>
        <taxon>Mucoromycetes</taxon>
        <taxon>Mucorales</taxon>
        <taxon>Cunninghamellaceae</taxon>
        <taxon>Absidia</taxon>
    </lineage>
</organism>
<feature type="transmembrane region" description="Helical" evidence="1">
    <location>
        <begin position="171"/>
        <end position="195"/>
    </location>
</feature>
<protein>
    <submittedName>
        <fullName evidence="2">Uncharacterized protein</fullName>
    </submittedName>
</protein>
<feature type="transmembrane region" description="Helical" evidence="1">
    <location>
        <begin position="6"/>
        <end position="24"/>
    </location>
</feature>
<name>A0A163ISL7_ABSGL</name>
<proteinExistence type="predicted"/>
<dbReference type="AlphaFoldDB" id="A0A163ISL7"/>
<feature type="transmembrane region" description="Helical" evidence="1">
    <location>
        <begin position="36"/>
        <end position="56"/>
    </location>
</feature>
<keyword evidence="1" id="KW-0472">Membrane</keyword>
<evidence type="ECO:0000313" key="3">
    <source>
        <dbReference type="Proteomes" id="UP000078561"/>
    </source>
</evidence>
<keyword evidence="1" id="KW-1133">Transmembrane helix</keyword>
<feature type="transmembrane region" description="Helical" evidence="1">
    <location>
        <begin position="76"/>
        <end position="94"/>
    </location>
</feature>
<keyword evidence="3" id="KW-1185">Reference proteome</keyword>
<evidence type="ECO:0000256" key="1">
    <source>
        <dbReference type="SAM" id="Phobius"/>
    </source>
</evidence>
<accession>A0A163ISL7</accession>
<feature type="transmembrane region" description="Helical" evidence="1">
    <location>
        <begin position="136"/>
        <end position="159"/>
    </location>
</feature>
<dbReference type="Proteomes" id="UP000078561">
    <property type="component" value="Unassembled WGS sequence"/>
</dbReference>
<reference evidence="2" key="1">
    <citation type="submission" date="2016-04" db="EMBL/GenBank/DDBJ databases">
        <authorList>
            <person name="Evans L.H."/>
            <person name="Alamgir A."/>
            <person name="Owens N."/>
            <person name="Weber N.D."/>
            <person name="Virtaneva K."/>
            <person name="Barbian K."/>
            <person name="Babar A."/>
            <person name="Rosenke K."/>
        </authorList>
    </citation>
    <scope>NUCLEOTIDE SEQUENCE [LARGE SCALE GENOMIC DNA]</scope>
    <source>
        <strain evidence="2">CBS 101.48</strain>
    </source>
</reference>
<evidence type="ECO:0000313" key="2">
    <source>
        <dbReference type="EMBL" id="SAL95075.1"/>
    </source>
</evidence>
<feature type="transmembrane region" description="Helical" evidence="1">
    <location>
        <begin position="235"/>
        <end position="260"/>
    </location>
</feature>
<dbReference type="OrthoDB" id="10588465at2759"/>